<organism evidence="1 2">
    <name type="scientific">Aulographum hederae CBS 113979</name>
    <dbReference type="NCBI Taxonomy" id="1176131"/>
    <lineage>
        <taxon>Eukaryota</taxon>
        <taxon>Fungi</taxon>
        <taxon>Dikarya</taxon>
        <taxon>Ascomycota</taxon>
        <taxon>Pezizomycotina</taxon>
        <taxon>Dothideomycetes</taxon>
        <taxon>Pleosporomycetidae</taxon>
        <taxon>Aulographales</taxon>
        <taxon>Aulographaceae</taxon>
    </lineage>
</organism>
<name>A0A6G1GPZ5_9PEZI</name>
<dbReference type="EMBL" id="ML977180">
    <property type="protein sequence ID" value="KAF1982808.1"/>
    <property type="molecule type" value="Genomic_DNA"/>
</dbReference>
<dbReference type="Proteomes" id="UP000800041">
    <property type="component" value="Unassembled WGS sequence"/>
</dbReference>
<dbReference type="AlphaFoldDB" id="A0A6G1GPZ5"/>
<accession>A0A6G1GPZ5</accession>
<sequence>MRCGRCRLRVRAWGEGRTQKLIKRGKTAADRQDRLGALPVFCWAKAEGHEGGFLERWTSLNLKVRIDSRVRDSCCWCLSLVSFHSGNPQFVLYSPVLLLALRGLQRSFPWGCQDQDCRTLKRIRLLVVVSAESSPD</sequence>
<proteinExistence type="predicted"/>
<reference evidence="1" key="1">
    <citation type="journal article" date="2020" name="Stud. Mycol.">
        <title>101 Dothideomycetes genomes: a test case for predicting lifestyles and emergence of pathogens.</title>
        <authorList>
            <person name="Haridas S."/>
            <person name="Albert R."/>
            <person name="Binder M."/>
            <person name="Bloem J."/>
            <person name="Labutti K."/>
            <person name="Salamov A."/>
            <person name="Andreopoulos B."/>
            <person name="Baker S."/>
            <person name="Barry K."/>
            <person name="Bills G."/>
            <person name="Bluhm B."/>
            <person name="Cannon C."/>
            <person name="Castanera R."/>
            <person name="Culley D."/>
            <person name="Daum C."/>
            <person name="Ezra D."/>
            <person name="Gonzalez J."/>
            <person name="Henrissat B."/>
            <person name="Kuo A."/>
            <person name="Liang C."/>
            <person name="Lipzen A."/>
            <person name="Lutzoni F."/>
            <person name="Magnuson J."/>
            <person name="Mondo S."/>
            <person name="Nolan M."/>
            <person name="Ohm R."/>
            <person name="Pangilinan J."/>
            <person name="Park H.-J."/>
            <person name="Ramirez L."/>
            <person name="Alfaro M."/>
            <person name="Sun H."/>
            <person name="Tritt A."/>
            <person name="Yoshinaga Y."/>
            <person name="Zwiers L.-H."/>
            <person name="Turgeon B."/>
            <person name="Goodwin S."/>
            <person name="Spatafora J."/>
            <person name="Crous P."/>
            <person name="Grigoriev I."/>
        </authorList>
    </citation>
    <scope>NUCLEOTIDE SEQUENCE</scope>
    <source>
        <strain evidence="1">CBS 113979</strain>
    </source>
</reference>
<keyword evidence="2" id="KW-1185">Reference proteome</keyword>
<evidence type="ECO:0000313" key="2">
    <source>
        <dbReference type="Proteomes" id="UP000800041"/>
    </source>
</evidence>
<gene>
    <name evidence="1" type="ORF">K402DRAFT_186190</name>
</gene>
<evidence type="ECO:0000313" key="1">
    <source>
        <dbReference type="EMBL" id="KAF1982808.1"/>
    </source>
</evidence>
<protein>
    <submittedName>
        <fullName evidence="1">Uncharacterized protein</fullName>
    </submittedName>
</protein>